<evidence type="ECO:0000313" key="1">
    <source>
        <dbReference type="EMBL" id="SFV62469.1"/>
    </source>
</evidence>
<reference evidence="1" key="1">
    <citation type="submission" date="2016-10" db="EMBL/GenBank/DDBJ databases">
        <authorList>
            <person name="de Groot N.N."/>
        </authorList>
    </citation>
    <scope>NUCLEOTIDE SEQUENCE</scope>
</reference>
<dbReference type="AlphaFoldDB" id="A0A1W1C9N3"/>
<name>A0A1W1C9N3_9ZZZZ</name>
<organism evidence="1">
    <name type="scientific">hydrothermal vent metagenome</name>
    <dbReference type="NCBI Taxonomy" id="652676"/>
    <lineage>
        <taxon>unclassified sequences</taxon>
        <taxon>metagenomes</taxon>
        <taxon>ecological metagenomes</taxon>
    </lineage>
</organism>
<gene>
    <name evidence="1" type="ORF">MNB_SV-12-261</name>
</gene>
<accession>A0A1W1C9N3</accession>
<sequence length="49" mass="5909">MQKIVKNILKLFVLNPKKLFTRQEIEENIGRRTIIRTLSLLEKEKRTDI</sequence>
<dbReference type="EMBL" id="FPHE01000116">
    <property type="protein sequence ID" value="SFV62469.1"/>
    <property type="molecule type" value="Genomic_DNA"/>
</dbReference>
<protein>
    <submittedName>
        <fullName evidence="1">Uncharacterized protein</fullName>
    </submittedName>
</protein>
<proteinExistence type="predicted"/>